<evidence type="ECO:0000313" key="2">
    <source>
        <dbReference type="EMBL" id="MBC6448873.1"/>
    </source>
</evidence>
<feature type="compositionally biased region" description="Pro residues" evidence="1">
    <location>
        <begin position="15"/>
        <end position="36"/>
    </location>
</feature>
<dbReference type="EMBL" id="JABVED010000009">
    <property type="protein sequence ID" value="MBC6448873.1"/>
    <property type="molecule type" value="Genomic_DNA"/>
</dbReference>
<name>A0ABR7L849_9PSEU</name>
<feature type="compositionally biased region" description="Gly residues" evidence="1">
    <location>
        <begin position="46"/>
        <end position="60"/>
    </location>
</feature>
<reference evidence="2 3" key="1">
    <citation type="submission" date="2020-06" db="EMBL/GenBank/DDBJ databases">
        <title>Actinokineospora xiongansis sp. nov., isolated from soil of Baiyangdian.</title>
        <authorList>
            <person name="Zhang X."/>
        </authorList>
    </citation>
    <scope>NUCLEOTIDE SEQUENCE [LARGE SCALE GENOMIC DNA]</scope>
    <source>
        <strain evidence="2 3">HBU206404</strain>
    </source>
</reference>
<dbReference type="Proteomes" id="UP000734823">
    <property type="component" value="Unassembled WGS sequence"/>
</dbReference>
<feature type="compositionally biased region" description="Basic and acidic residues" evidence="1">
    <location>
        <begin position="70"/>
        <end position="87"/>
    </location>
</feature>
<protein>
    <submittedName>
        <fullName evidence="2">Uncharacterized protein</fullName>
    </submittedName>
</protein>
<organism evidence="2 3">
    <name type="scientific">Actinokineospora xionganensis</name>
    <dbReference type="NCBI Taxonomy" id="2684470"/>
    <lineage>
        <taxon>Bacteria</taxon>
        <taxon>Bacillati</taxon>
        <taxon>Actinomycetota</taxon>
        <taxon>Actinomycetes</taxon>
        <taxon>Pseudonocardiales</taxon>
        <taxon>Pseudonocardiaceae</taxon>
        <taxon>Actinokineospora</taxon>
    </lineage>
</organism>
<keyword evidence="3" id="KW-1185">Reference proteome</keyword>
<evidence type="ECO:0000256" key="1">
    <source>
        <dbReference type="SAM" id="MobiDB-lite"/>
    </source>
</evidence>
<gene>
    <name evidence="2" type="ORF">GPZ80_17020</name>
</gene>
<comment type="caution">
    <text evidence="2">The sequence shown here is derived from an EMBL/GenBank/DDBJ whole genome shotgun (WGS) entry which is preliminary data.</text>
</comment>
<accession>A0ABR7L849</accession>
<evidence type="ECO:0000313" key="3">
    <source>
        <dbReference type="Proteomes" id="UP000734823"/>
    </source>
</evidence>
<sequence>MGQPGPDASRLQHRPPGPNPPNRPPAPNRPPQPPPAMAAKLPPVGAFGGGFGPAGSGGYSTGSTPVPVRSNDDHPELPTVKDQEKKRPAFLVEGDDDEVFGSGEFTAPQVIGE</sequence>
<dbReference type="RefSeq" id="WP_187221355.1">
    <property type="nucleotide sequence ID" value="NZ_JABVED010000009.1"/>
</dbReference>
<proteinExistence type="predicted"/>
<feature type="region of interest" description="Disordered" evidence="1">
    <location>
        <begin position="1"/>
        <end position="113"/>
    </location>
</feature>